<name>A0A2U9QHJ4_9POXV</name>
<keyword evidence="2" id="KW-1185">Reference proteome</keyword>
<proteinExistence type="predicted"/>
<dbReference type="OrthoDB" id="15548at10239"/>
<protein>
    <submittedName>
        <fullName evidence="1">Uncharacterized protein</fullName>
    </submittedName>
</protein>
<dbReference type="KEGG" id="vg:36841017"/>
<organism evidence="1">
    <name type="scientific">Sea otter poxvirus</name>
    <dbReference type="NCBI Taxonomy" id="1416741"/>
    <lineage>
        <taxon>Viruses</taxon>
        <taxon>Varidnaviria</taxon>
        <taxon>Bamfordvirae</taxon>
        <taxon>Nucleocytoviricota</taxon>
        <taxon>Pokkesviricetes</taxon>
        <taxon>Chitovirales</taxon>
        <taxon>Poxviridae</taxon>
        <taxon>Chordopoxvirinae</taxon>
        <taxon>Mustelpoxvirus</taxon>
        <taxon>Mustelpoxvirus seaotterpox</taxon>
        <taxon>Sea otterpox virus</taxon>
    </lineage>
</organism>
<dbReference type="RefSeq" id="YP_009480558.1">
    <property type="nucleotide sequence ID" value="NC_037656.1"/>
</dbReference>
<dbReference type="Pfam" id="PF04596">
    <property type="entry name" value="Pox_F15"/>
    <property type="match status" value="1"/>
</dbReference>
<sequence length="146" mass="17104">MNITKLDEIMHMKPFSSMSKIKRSDDKCCIMGNKCFVKIGAVRHIPDRAIDVSSPIFLRKQRFSLQDLLYSFFHFKRSQIQYLVPGFVMRCICAAAPKKCFYCITEKLKNDDNLTLDIFIPTTDDTKYLIIGIRVHHFWTTKFIVI</sequence>
<dbReference type="Proteomes" id="UP000249273">
    <property type="component" value="Segment"/>
</dbReference>
<accession>A0A2U9QHJ4</accession>
<dbReference type="InterPro" id="IPR007675">
    <property type="entry name" value="Poxvirus_F15"/>
</dbReference>
<evidence type="ECO:0000313" key="2">
    <source>
        <dbReference type="Proteomes" id="UP000249273"/>
    </source>
</evidence>
<dbReference type="GeneID" id="36841017"/>
<reference evidence="1" key="1">
    <citation type="submission" date="2018-05" db="EMBL/GenBank/DDBJ databases">
        <title>Complete Genome Sequence of a Novel Sea Otter Poxvirus.</title>
        <authorList>
            <person name="Jacob J.M."/>
            <person name="Subramaniam K."/>
            <person name="Tu S.-L."/>
            <person name="Nielsen O."/>
            <person name="Tuomi P.A."/>
            <person name="Upton C."/>
            <person name="Waltzek T.B."/>
        </authorList>
    </citation>
    <scope>NUCLEOTIDE SEQUENCE [LARGE SCALE GENOMIC DNA]</scope>
    <source>
        <strain evidence="1">ELK</strain>
    </source>
</reference>
<evidence type="ECO:0000313" key="1">
    <source>
        <dbReference type="EMBL" id="AWU47065.1"/>
    </source>
</evidence>
<dbReference type="EMBL" id="MH427217">
    <property type="protein sequence ID" value="AWU47065.1"/>
    <property type="molecule type" value="Genomic_DNA"/>
</dbReference>
<gene>
    <name evidence="1" type="primary">SOPV-ELK-020</name>
</gene>